<dbReference type="PANTHER" id="PTHR46200:SF1">
    <property type="entry name" value="GATOR COMPLEX PROTEIN WDR24"/>
    <property type="match status" value="1"/>
</dbReference>
<name>A0DYP3_PARTE</name>
<dbReference type="KEGG" id="ptm:GSPATT00003128001"/>
<dbReference type="eggNOG" id="KOG0269">
    <property type="taxonomic scope" value="Eukaryota"/>
</dbReference>
<organism evidence="6 7">
    <name type="scientific">Paramecium tetraurelia</name>
    <dbReference type="NCBI Taxonomy" id="5888"/>
    <lineage>
        <taxon>Eukaryota</taxon>
        <taxon>Sar</taxon>
        <taxon>Alveolata</taxon>
        <taxon>Ciliophora</taxon>
        <taxon>Intramacronucleata</taxon>
        <taxon>Oligohymenophorea</taxon>
        <taxon>Peniculida</taxon>
        <taxon>Parameciidae</taxon>
        <taxon>Paramecium</taxon>
    </lineage>
</organism>
<dbReference type="SMART" id="SM00320">
    <property type="entry name" value="WD40"/>
    <property type="match status" value="5"/>
</dbReference>
<evidence type="ECO:0000313" key="7">
    <source>
        <dbReference type="Proteomes" id="UP000000600"/>
    </source>
</evidence>
<dbReference type="Gene3D" id="2.130.10.10">
    <property type="entry name" value="YVTN repeat-like/Quinoprotein amine dehydrogenase"/>
    <property type="match status" value="2"/>
</dbReference>
<dbReference type="HOGENOM" id="CLU_388585_0_0_1"/>
<dbReference type="STRING" id="5888.A0DYP3"/>
<dbReference type="GO" id="GO:0045943">
    <property type="term" value="P:positive regulation of transcription by RNA polymerase I"/>
    <property type="evidence" value="ECO:0000318"/>
    <property type="project" value="GO_Central"/>
</dbReference>
<evidence type="ECO:0000256" key="3">
    <source>
        <dbReference type="PROSITE-ProRule" id="PRU00221"/>
    </source>
</evidence>
<accession>A0DYP3</accession>
<evidence type="ECO:0000256" key="4">
    <source>
        <dbReference type="SAM" id="MobiDB-lite"/>
    </source>
</evidence>
<evidence type="ECO:0000313" key="6">
    <source>
        <dbReference type="EMBL" id="CAK88160.1"/>
    </source>
</evidence>
<dbReference type="InterPro" id="IPR001680">
    <property type="entry name" value="WD40_rpt"/>
</dbReference>
<feature type="compositionally biased region" description="Polar residues" evidence="4">
    <location>
        <begin position="480"/>
        <end position="491"/>
    </location>
</feature>
<dbReference type="PROSITE" id="PS50082">
    <property type="entry name" value="WD_REPEATS_2"/>
    <property type="match status" value="1"/>
</dbReference>
<dbReference type="GO" id="GO:0032008">
    <property type="term" value="P:positive regulation of TOR signaling"/>
    <property type="evidence" value="ECO:0007669"/>
    <property type="project" value="InterPro"/>
</dbReference>
<dbReference type="RefSeq" id="XP_001455557.1">
    <property type="nucleotide sequence ID" value="XM_001455520.1"/>
</dbReference>
<keyword evidence="2" id="KW-0677">Repeat</keyword>
<sequence>MDQELDLQTSISSIDIDQQGRNLVVGGREILKIIDLDQVNKKMSIKQNMRRQGTKLAIGYVEFNRKKPTLLLAASVQGQFQVWDIDKQKETVYRNHQAAIHRMNWHNENCFISGGQDYTINYYDYRQPAAQPIFTLQRNEAIRDIKFNITRDNYFMAASDTGQLEYFDIRKQQEVGRKQDPFTNLIICLDWTKDNVLASGSNDKEIKILQVENHTDIREKGIIQHIDGSSHIKWHVQNNSLLSVSSLNRDISVTTYDIRTPFRPMHIVKGHNDIITSFVFSQDEQYVFTGSKDKYLRMQSVRQAYQVYNNCPIFPVAFNQYNDLLMKLESPFPIQCESEKTNQYQQYFNSIQKQSSNDDIFIQKSKTQNQFQNTQVQNSWQDIQKATSVSPQNSQIQKTSVRSIFYIEAIDQRFDPKIPFDEELKYFQKNYNSKKDFSYNSNVALQIDKPEIAHYWKALEHLINDFKKLSKDCGSNISMQNIPVQLPNKGNDQSDDDQKSPLEQTIQITRNNKSHEKKQLDSQDLQKLYKYFEKYPAAFRQELDSKNIIIEDQNHLKIHIERIPYYKNLLRTMTPIGYLLTDKQHMMQVISNSILQLIQHVIDQGELPSGFWMAACAKNHVQFPDLNAKKWTQSYIELLVAFGKHTLAMKAALESPVEQFRTSNKYVTNYKCLGPCKNNQAAGPICNICKIDFICAICFKPVKGLYLWCQQCMHGGHMKEMKNWFKNNASCPLGCGHNCFDK</sequence>
<evidence type="ECO:0000256" key="1">
    <source>
        <dbReference type="ARBA" id="ARBA00022574"/>
    </source>
</evidence>
<keyword evidence="1 3" id="KW-0853">WD repeat</keyword>
<dbReference type="GO" id="GO:0035859">
    <property type="term" value="C:Seh1-associated complex"/>
    <property type="evidence" value="ECO:0007669"/>
    <property type="project" value="UniProtKB-ARBA"/>
</dbReference>
<feature type="domain" description="WDR59/RTC1-like RING zinc finger" evidence="5">
    <location>
        <begin position="694"/>
        <end position="741"/>
    </location>
</feature>
<dbReference type="Pfam" id="PF17120">
    <property type="entry name" value="zf-RING_16"/>
    <property type="match status" value="1"/>
</dbReference>
<dbReference type="InterPro" id="IPR037590">
    <property type="entry name" value="WDR24"/>
</dbReference>
<dbReference type="OMA" id="EPMWLIS"/>
<protein>
    <recommendedName>
        <fullName evidence="5">WDR59/RTC1-like RING zinc finger domain-containing protein</fullName>
    </recommendedName>
</protein>
<dbReference type="GeneID" id="5041342"/>
<keyword evidence="7" id="KW-1185">Reference proteome</keyword>
<dbReference type="InterPro" id="IPR036322">
    <property type="entry name" value="WD40_repeat_dom_sf"/>
</dbReference>
<dbReference type="InterPro" id="IPR049566">
    <property type="entry name" value="WDR59_RTC1-like_RING_Znf"/>
</dbReference>
<evidence type="ECO:0000256" key="2">
    <source>
        <dbReference type="ARBA" id="ARBA00022737"/>
    </source>
</evidence>
<dbReference type="GO" id="GO:0006364">
    <property type="term" value="P:rRNA processing"/>
    <property type="evidence" value="ECO:0000318"/>
    <property type="project" value="GO_Central"/>
</dbReference>
<evidence type="ECO:0000259" key="5">
    <source>
        <dbReference type="Pfam" id="PF17120"/>
    </source>
</evidence>
<dbReference type="InterPro" id="IPR015943">
    <property type="entry name" value="WD40/YVTN_repeat-like_dom_sf"/>
</dbReference>
<dbReference type="InParanoid" id="A0DYP3"/>
<dbReference type="EMBL" id="CT868649">
    <property type="protein sequence ID" value="CAK88160.1"/>
    <property type="molecule type" value="Genomic_DNA"/>
</dbReference>
<dbReference type="AlphaFoldDB" id="A0DYP3"/>
<dbReference type="GO" id="GO:0005730">
    <property type="term" value="C:nucleolus"/>
    <property type="evidence" value="ECO:0000318"/>
    <property type="project" value="GO_Central"/>
</dbReference>
<dbReference type="Pfam" id="PF00400">
    <property type="entry name" value="WD40"/>
    <property type="match status" value="1"/>
</dbReference>
<gene>
    <name evidence="6" type="ORF">GSPATT00003128001</name>
</gene>
<dbReference type="CDD" id="cd16693">
    <property type="entry name" value="mRING-H2-C3H3C2_WDR24"/>
    <property type="match status" value="1"/>
</dbReference>
<dbReference type="OrthoDB" id="60955at2759"/>
<feature type="region of interest" description="Disordered" evidence="4">
    <location>
        <begin position="480"/>
        <end position="500"/>
    </location>
</feature>
<proteinExistence type="predicted"/>
<dbReference type="PANTHER" id="PTHR46200">
    <property type="entry name" value="GATOR COMPLEX PROTEIN WDR24"/>
    <property type="match status" value="1"/>
</dbReference>
<feature type="repeat" description="WD" evidence="3">
    <location>
        <begin position="268"/>
        <end position="309"/>
    </location>
</feature>
<reference evidence="6 7" key="1">
    <citation type="journal article" date="2006" name="Nature">
        <title>Global trends of whole-genome duplications revealed by the ciliate Paramecium tetraurelia.</title>
        <authorList>
            <consortium name="Genoscope"/>
            <person name="Aury J.-M."/>
            <person name="Jaillon O."/>
            <person name="Duret L."/>
            <person name="Noel B."/>
            <person name="Jubin C."/>
            <person name="Porcel B.M."/>
            <person name="Segurens B."/>
            <person name="Daubin V."/>
            <person name="Anthouard V."/>
            <person name="Aiach N."/>
            <person name="Arnaiz O."/>
            <person name="Billaut A."/>
            <person name="Beisson J."/>
            <person name="Blanc I."/>
            <person name="Bouhouche K."/>
            <person name="Camara F."/>
            <person name="Duharcourt S."/>
            <person name="Guigo R."/>
            <person name="Gogendeau D."/>
            <person name="Katinka M."/>
            <person name="Keller A.-M."/>
            <person name="Kissmehl R."/>
            <person name="Klotz C."/>
            <person name="Koll F."/>
            <person name="Le Moue A."/>
            <person name="Lepere C."/>
            <person name="Malinsky S."/>
            <person name="Nowacki M."/>
            <person name="Nowak J.K."/>
            <person name="Plattner H."/>
            <person name="Poulain J."/>
            <person name="Ruiz F."/>
            <person name="Serrano V."/>
            <person name="Zagulski M."/>
            <person name="Dessen P."/>
            <person name="Betermier M."/>
            <person name="Weissenbach J."/>
            <person name="Scarpelli C."/>
            <person name="Schachter V."/>
            <person name="Sperling L."/>
            <person name="Meyer E."/>
            <person name="Cohen J."/>
            <person name="Wincker P."/>
        </authorList>
    </citation>
    <scope>NUCLEOTIDE SEQUENCE [LARGE SCALE GENOMIC DNA]</scope>
    <source>
        <strain evidence="6 7">Stock d4-2</strain>
    </source>
</reference>
<dbReference type="SUPFAM" id="SSF50978">
    <property type="entry name" value="WD40 repeat-like"/>
    <property type="match status" value="1"/>
</dbReference>
<dbReference type="Proteomes" id="UP000000600">
    <property type="component" value="Unassembled WGS sequence"/>
</dbReference>